<protein>
    <submittedName>
        <fullName evidence="1">(northern house mosquito) hypothetical protein</fullName>
    </submittedName>
</protein>
<accession>A0A8D8FYW5</accession>
<proteinExistence type="predicted"/>
<sequence length="106" mass="12458">MLLVFSKTFCTIPTHSITIFIDLERSFAKTTFYQLKFKDKTLRSSEKILIAKFCRNFSTTNPLRICTKPSTFFPSQPFTIEASGRRNQPKARKFFHHRALFSFSHK</sequence>
<organism evidence="1">
    <name type="scientific">Culex pipiens</name>
    <name type="common">House mosquito</name>
    <dbReference type="NCBI Taxonomy" id="7175"/>
    <lineage>
        <taxon>Eukaryota</taxon>
        <taxon>Metazoa</taxon>
        <taxon>Ecdysozoa</taxon>
        <taxon>Arthropoda</taxon>
        <taxon>Hexapoda</taxon>
        <taxon>Insecta</taxon>
        <taxon>Pterygota</taxon>
        <taxon>Neoptera</taxon>
        <taxon>Endopterygota</taxon>
        <taxon>Diptera</taxon>
        <taxon>Nematocera</taxon>
        <taxon>Culicoidea</taxon>
        <taxon>Culicidae</taxon>
        <taxon>Culicinae</taxon>
        <taxon>Culicini</taxon>
        <taxon>Culex</taxon>
        <taxon>Culex</taxon>
    </lineage>
</organism>
<name>A0A8D8FYW5_CULPI</name>
<reference evidence="1" key="1">
    <citation type="submission" date="2021-05" db="EMBL/GenBank/DDBJ databases">
        <authorList>
            <person name="Alioto T."/>
            <person name="Alioto T."/>
            <person name="Gomez Garrido J."/>
        </authorList>
    </citation>
    <scope>NUCLEOTIDE SEQUENCE</scope>
</reference>
<dbReference type="EMBL" id="HBUE01114827">
    <property type="protein sequence ID" value="CAG6490212.1"/>
    <property type="molecule type" value="Transcribed_RNA"/>
</dbReference>
<dbReference type="AlphaFoldDB" id="A0A8D8FYW5"/>
<evidence type="ECO:0000313" key="1">
    <source>
        <dbReference type="EMBL" id="CAG6490212.1"/>
    </source>
</evidence>